<evidence type="ECO:0000313" key="3">
    <source>
        <dbReference type="Proteomes" id="UP000187283"/>
    </source>
</evidence>
<dbReference type="Gene3D" id="3.30.420.10">
    <property type="entry name" value="Ribonuclease H-like superfamily/Ribonuclease H"/>
    <property type="match status" value="2"/>
</dbReference>
<reference evidence="2 3" key="1">
    <citation type="submission" date="2017-01" db="EMBL/GenBank/DDBJ databases">
        <authorList>
            <person name="Mah S.A."/>
            <person name="Swanson W.J."/>
            <person name="Moy G.W."/>
            <person name="Vacquier V.D."/>
        </authorList>
    </citation>
    <scope>NUCLEOTIDE SEQUENCE [LARGE SCALE GENOMIC DNA]</scope>
    <source>
        <strain evidence="2 3">GSMNP</strain>
    </source>
</reference>
<dbReference type="EMBL" id="LSSN01000810">
    <property type="protein sequence ID" value="OMJ22241.1"/>
    <property type="molecule type" value="Genomic_DNA"/>
</dbReference>
<dbReference type="InterPro" id="IPR013520">
    <property type="entry name" value="Ribonucl_H"/>
</dbReference>
<dbReference type="Proteomes" id="UP000187283">
    <property type="component" value="Unassembled WGS sequence"/>
</dbReference>
<organism evidence="2 3">
    <name type="scientific">Smittium culicis</name>
    <dbReference type="NCBI Taxonomy" id="133412"/>
    <lineage>
        <taxon>Eukaryota</taxon>
        <taxon>Fungi</taxon>
        <taxon>Fungi incertae sedis</taxon>
        <taxon>Zoopagomycota</taxon>
        <taxon>Kickxellomycotina</taxon>
        <taxon>Harpellomycetes</taxon>
        <taxon>Harpellales</taxon>
        <taxon>Legeriomycetaceae</taxon>
        <taxon>Smittium</taxon>
    </lineage>
</organism>
<dbReference type="STRING" id="133412.A0A1R1Y5I7"/>
<comment type="caution">
    <text evidence="2">The sequence shown here is derived from an EMBL/GenBank/DDBJ whole genome shotgun (WGS) entry which is preliminary data.</text>
</comment>
<name>A0A1R1Y5I7_9FUNG</name>
<dbReference type="SUPFAM" id="SSF53098">
    <property type="entry name" value="Ribonuclease H-like"/>
    <property type="match status" value="1"/>
</dbReference>
<proteinExistence type="predicted"/>
<keyword evidence="3" id="KW-1185">Reference proteome</keyword>
<dbReference type="AlphaFoldDB" id="A0A1R1Y5I7"/>
<dbReference type="InterPro" id="IPR012337">
    <property type="entry name" value="RNaseH-like_sf"/>
</dbReference>
<dbReference type="GO" id="GO:0003676">
    <property type="term" value="F:nucleic acid binding"/>
    <property type="evidence" value="ECO:0007669"/>
    <property type="project" value="InterPro"/>
</dbReference>
<feature type="domain" description="Exonuclease" evidence="1">
    <location>
        <begin position="11"/>
        <end position="83"/>
    </location>
</feature>
<accession>A0A1R1Y5I7</accession>
<protein>
    <submittedName>
        <fullName evidence="2">Putative oligoribonuclease</fullName>
    </submittedName>
</protein>
<evidence type="ECO:0000313" key="2">
    <source>
        <dbReference type="EMBL" id="OMJ22241.1"/>
    </source>
</evidence>
<dbReference type="InterPro" id="IPR036397">
    <property type="entry name" value="RNaseH_sf"/>
</dbReference>
<gene>
    <name evidence="2" type="ORF">AYI70_g3006</name>
</gene>
<evidence type="ECO:0000259" key="1">
    <source>
        <dbReference type="Pfam" id="PF00929"/>
    </source>
</evidence>
<sequence length="119" mass="13570">MAENKKNGSMVWLDCEMTGLDVAKDHIIEVAIIITNDDLEIVCEPFEVIIHKEKEIMENMNEWCIIQHGKTKLTEKVAESEISTEMAEKTGNSVHCDLGFLKVQMPKVVELLHYRIIGN</sequence>
<dbReference type="OrthoDB" id="270189at2759"/>
<dbReference type="Pfam" id="PF00929">
    <property type="entry name" value="RNase_T"/>
    <property type="match status" value="1"/>
</dbReference>